<dbReference type="GO" id="GO:0003700">
    <property type="term" value="F:DNA-binding transcription factor activity"/>
    <property type="evidence" value="ECO:0007669"/>
    <property type="project" value="TreeGrafter"/>
</dbReference>
<dbReference type="Pfam" id="PF13377">
    <property type="entry name" value="Peripla_BP_3"/>
    <property type="match status" value="1"/>
</dbReference>
<keyword evidence="1" id="KW-0805">Transcription regulation</keyword>
<feature type="domain" description="HTH cro/C1-type" evidence="5">
    <location>
        <begin position="2"/>
        <end position="48"/>
    </location>
</feature>
<dbReference type="PROSITE" id="PS50932">
    <property type="entry name" value="HTH_LACI_2"/>
    <property type="match status" value="1"/>
</dbReference>
<dbReference type="InterPro" id="IPR046335">
    <property type="entry name" value="LacI/GalR-like_sensor"/>
</dbReference>
<dbReference type="SUPFAM" id="SSF47413">
    <property type="entry name" value="lambda repressor-like DNA-binding domains"/>
    <property type="match status" value="1"/>
</dbReference>
<dbReference type="EMBL" id="DF968181">
    <property type="protein sequence ID" value="GAP41247.1"/>
    <property type="molecule type" value="Genomic_DNA"/>
</dbReference>
<dbReference type="CDD" id="cd06267">
    <property type="entry name" value="PBP1_LacI_sugar_binding-like"/>
    <property type="match status" value="1"/>
</dbReference>
<dbReference type="InterPro" id="IPR010982">
    <property type="entry name" value="Lambda_DNA-bd_dom_sf"/>
</dbReference>
<protein>
    <submittedName>
        <fullName evidence="6">Transcriptional regulator, LacI family</fullName>
    </submittedName>
</protein>
<dbReference type="RefSeq" id="WP_152024303.1">
    <property type="nucleotide sequence ID" value="NZ_DF968181.1"/>
</dbReference>
<dbReference type="InterPro" id="IPR028082">
    <property type="entry name" value="Peripla_BP_I"/>
</dbReference>
<accession>A0A0S7BY24</accession>
<dbReference type="PROSITE" id="PS00356">
    <property type="entry name" value="HTH_LACI_1"/>
    <property type="match status" value="1"/>
</dbReference>
<sequence length="339" mass="37483">MKITLKEIAKEAGVSQSTISRMVTGNAAVSYELEQKVLQASQKLGVEFPKRSNHHREFSNVIGLLVADLSNPYFLDIMRGVTSEAKVLDYGVQIFETNEDVQFEEETFRSIGNFNLCGLILCASRISDARLLNFYHQCNLPIVLVNRYVKDPSICCITVDYHKSLFQATTHLINLGHRRIAYLSGPSKSDTSLNRRSGIEDALAQINLNLEPDLCPGSFPNVEGGFQAMISLLTLPESKRPTAVLAYNDLIAVGALKAIRMKGLRVPEDISVIGIDNIYLTTHTNPPLTTISPPKVQIGALAMRTVYRMNMGDYEKGEGYMEIDAPLTLRYSTGPAPTP</sequence>
<evidence type="ECO:0000256" key="3">
    <source>
        <dbReference type="ARBA" id="ARBA00023163"/>
    </source>
</evidence>
<dbReference type="SUPFAM" id="SSF53822">
    <property type="entry name" value="Periplasmic binding protein-like I"/>
    <property type="match status" value="1"/>
</dbReference>
<dbReference type="AlphaFoldDB" id="A0A0S7BY24"/>
<dbReference type="Proteomes" id="UP000053370">
    <property type="component" value="Unassembled WGS sequence"/>
</dbReference>
<evidence type="ECO:0000256" key="1">
    <source>
        <dbReference type="ARBA" id="ARBA00023015"/>
    </source>
</evidence>
<dbReference type="PROSITE" id="PS50943">
    <property type="entry name" value="HTH_CROC1"/>
    <property type="match status" value="1"/>
</dbReference>
<dbReference type="InterPro" id="IPR001387">
    <property type="entry name" value="Cro/C1-type_HTH"/>
</dbReference>
<dbReference type="PANTHER" id="PTHR30146:SF109">
    <property type="entry name" value="HTH-TYPE TRANSCRIPTIONAL REGULATOR GALS"/>
    <property type="match status" value="1"/>
</dbReference>
<dbReference type="GO" id="GO:0000976">
    <property type="term" value="F:transcription cis-regulatory region binding"/>
    <property type="evidence" value="ECO:0007669"/>
    <property type="project" value="TreeGrafter"/>
</dbReference>
<keyword evidence="7" id="KW-1185">Reference proteome</keyword>
<evidence type="ECO:0000313" key="6">
    <source>
        <dbReference type="EMBL" id="GAP41247.1"/>
    </source>
</evidence>
<evidence type="ECO:0000313" key="7">
    <source>
        <dbReference type="Proteomes" id="UP000053370"/>
    </source>
</evidence>
<evidence type="ECO:0000256" key="2">
    <source>
        <dbReference type="ARBA" id="ARBA00023125"/>
    </source>
</evidence>
<feature type="domain" description="HTH lacI-type" evidence="4">
    <location>
        <begin position="3"/>
        <end position="45"/>
    </location>
</feature>
<dbReference type="Gene3D" id="3.40.50.2300">
    <property type="match status" value="2"/>
</dbReference>
<organism evidence="6">
    <name type="scientific">Flexilinea flocculi</name>
    <dbReference type="NCBI Taxonomy" id="1678840"/>
    <lineage>
        <taxon>Bacteria</taxon>
        <taxon>Bacillati</taxon>
        <taxon>Chloroflexota</taxon>
        <taxon>Anaerolineae</taxon>
        <taxon>Anaerolineales</taxon>
        <taxon>Anaerolineaceae</taxon>
        <taxon>Flexilinea</taxon>
    </lineage>
</organism>
<name>A0A0S7BY24_9CHLR</name>
<evidence type="ECO:0000259" key="4">
    <source>
        <dbReference type="PROSITE" id="PS50932"/>
    </source>
</evidence>
<dbReference type="InterPro" id="IPR000843">
    <property type="entry name" value="HTH_LacI"/>
</dbReference>
<dbReference type="PANTHER" id="PTHR30146">
    <property type="entry name" value="LACI-RELATED TRANSCRIPTIONAL REPRESSOR"/>
    <property type="match status" value="1"/>
</dbReference>
<evidence type="ECO:0000259" key="5">
    <source>
        <dbReference type="PROSITE" id="PS50943"/>
    </source>
</evidence>
<dbReference type="STRING" id="1678840.ATC1_131231"/>
<dbReference type="Pfam" id="PF00356">
    <property type="entry name" value="LacI"/>
    <property type="match status" value="1"/>
</dbReference>
<proteinExistence type="predicted"/>
<dbReference type="Gene3D" id="1.10.260.40">
    <property type="entry name" value="lambda repressor-like DNA-binding domains"/>
    <property type="match status" value="1"/>
</dbReference>
<dbReference type="CDD" id="cd01392">
    <property type="entry name" value="HTH_LacI"/>
    <property type="match status" value="1"/>
</dbReference>
<gene>
    <name evidence="6" type="ORF">ATC1_131231</name>
</gene>
<dbReference type="OrthoDB" id="156657at2"/>
<keyword evidence="2" id="KW-0238">DNA-binding</keyword>
<reference evidence="6" key="1">
    <citation type="journal article" date="2015" name="Genome Announc.">
        <title>Draft Genome Sequence of Anaerolineae Strain TC1, a Novel Isolate from a Methanogenic Wastewater Treatment System.</title>
        <authorList>
            <person name="Matsuura N."/>
            <person name="Tourlousse D.M."/>
            <person name="Sun L."/>
            <person name="Toyonaga M."/>
            <person name="Kuroda K."/>
            <person name="Ohashi A."/>
            <person name="Cruz R."/>
            <person name="Yamaguchi T."/>
            <person name="Sekiguchi Y."/>
        </authorList>
    </citation>
    <scope>NUCLEOTIDE SEQUENCE [LARGE SCALE GENOMIC DNA]</scope>
    <source>
        <strain evidence="6">TC1</strain>
    </source>
</reference>
<keyword evidence="3" id="KW-0804">Transcription</keyword>
<dbReference type="SMART" id="SM00354">
    <property type="entry name" value="HTH_LACI"/>
    <property type="match status" value="1"/>
</dbReference>